<dbReference type="Gene3D" id="6.10.250.2940">
    <property type="match status" value="1"/>
</dbReference>
<dbReference type="OrthoDB" id="270392at2759"/>
<evidence type="ECO:0000256" key="5">
    <source>
        <dbReference type="ARBA" id="ARBA00022478"/>
    </source>
</evidence>
<keyword evidence="8" id="KW-0548">Nucleotidyltransferase</keyword>
<organism evidence="21 22">
    <name type="scientific">Leptomonas seymouri</name>
    <dbReference type="NCBI Taxonomy" id="5684"/>
    <lineage>
        <taxon>Eukaryota</taxon>
        <taxon>Discoba</taxon>
        <taxon>Euglenozoa</taxon>
        <taxon>Kinetoplastea</taxon>
        <taxon>Metakinetoplastina</taxon>
        <taxon>Trypanosomatida</taxon>
        <taxon>Trypanosomatidae</taxon>
        <taxon>Leishmaniinae</taxon>
        <taxon>Leptomonas</taxon>
    </lineage>
</organism>
<evidence type="ECO:0000256" key="19">
    <source>
        <dbReference type="SAM" id="MobiDB-lite"/>
    </source>
</evidence>
<dbReference type="InterPro" id="IPR044893">
    <property type="entry name" value="RNA_pol_Rpb1_clamp_domain"/>
</dbReference>
<feature type="compositionally biased region" description="Polar residues" evidence="19">
    <location>
        <begin position="790"/>
        <end position="803"/>
    </location>
</feature>
<accession>A0A0N1I4V8</accession>
<dbReference type="InterPro" id="IPR045867">
    <property type="entry name" value="DNA-dir_RpoC_beta_prime"/>
</dbReference>
<keyword evidence="9" id="KW-0479">Metal-binding</keyword>
<dbReference type="GO" id="GO:0003677">
    <property type="term" value="F:DNA binding"/>
    <property type="evidence" value="ECO:0007669"/>
    <property type="project" value="InterPro"/>
</dbReference>
<dbReference type="EC" id="2.7.7.6" evidence="4"/>
<dbReference type="InterPro" id="IPR007081">
    <property type="entry name" value="RNA_pol_Rpb1_5"/>
</dbReference>
<dbReference type="InterPro" id="IPR007083">
    <property type="entry name" value="RNA_pol_Rpb1_4"/>
</dbReference>
<feature type="compositionally biased region" description="Basic and acidic residues" evidence="19">
    <location>
        <begin position="1461"/>
        <end position="1470"/>
    </location>
</feature>
<feature type="region of interest" description="Disordered" evidence="19">
    <location>
        <begin position="1108"/>
        <end position="1128"/>
    </location>
</feature>
<dbReference type="VEuPathDB" id="TriTrypDB:Lsey_0181_0030"/>
<dbReference type="FunFam" id="2.40.40.20:FF:000019">
    <property type="entry name" value="DNA-directed RNA polymerase II subunit RPB1"/>
    <property type="match status" value="1"/>
</dbReference>
<dbReference type="Pfam" id="PF04998">
    <property type="entry name" value="RNA_pol_Rpb1_5"/>
    <property type="match status" value="1"/>
</dbReference>
<dbReference type="Gene3D" id="1.10.274.100">
    <property type="entry name" value="RNA polymerase Rpb1, domain 3"/>
    <property type="match status" value="1"/>
</dbReference>
<evidence type="ECO:0000256" key="12">
    <source>
        <dbReference type="ARBA" id="ARBA00023163"/>
    </source>
</evidence>
<evidence type="ECO:0000256" key="7">
    <source>
        <dbReference type="ARBA" id="ARBA00022679"/>
    </source>
</evidence>
<keyword evidence="7" id="KW-0808">Transferase</keyword>
<dbReference type="EMBL" id="LJSK01000181">
    <property type="protein sequence ID" value="KPI85543.1"/>
    <property type="molecule type" value="Genomic_DNA"/>
</dbReference>
<comment type="caution">
    <text evidence="21">The sequence shown here is derived from an EMBL/GenBank/DDBJ whole genome shotgun (WGS) entry which is preliminary data.</text>
</comment>
<dbReference type="Gene3D" id="4.10.860.120">
    <property type="entry name" value="RNA polymerase II, clamp domain"/>
    <property type="match status" value="1"/>
</dbReference>
<proteinExistence type="inferred from homology"/>
<evidence type="ECO:0000256" key="18">
    <source>
        <dbReference type="ARBA" id="ARBA00078097"/>
    </source>
</evidence>
<dbReference type="SMART" id="SM00663">
    <property type="entry name" value="RPOLA_N"/>
    <property type="match status" value="1"/>
</dbReference>
<keyword evidence="5 21" id="KW-0240">DNA-directed RNA polymerase</keyword>
<dbReference type="InterPro" id="IPR038120">
    <property type="entry name" value="Rpb1_funnel_sf"/>
</dbReference>
<evidence type="ECO:0000313" key="22">
    <source>
        <dbReference type="Proteomes" id="UP000038009"/>
    </source>
</evidence>
<evidence type="ECO:0000256" key="13">
    <source>
        <dbReference type="ARBA" id="ARBA00023242"/>
    </source>
</evidence>
<name>A0A0N1I4V8_LEPSE</name>
<dbReference type="Pfam" id="PF00623">
    <property type="entry name" value="RNA_pol_Rpb1_2"/>
    <property type="match status" value="1"/>
</dbReference>
<feature type="domain" description="RNA polymerase N-terminal" evidence="20">
    <location>
        <begin position="390"/>
        <end position="706"/>
    </location>
</feature>
<dbReference type="Gene3D" id="3.30.1490.180">
    <property type="entry name" value="RNA polymerase ii"/>
    <property type="match status" value="1"/>
</dbReference>
<dbReference type="SUPFAM" id="SSF64484">
    <property type="entry name" value="beta and beta-prime subunits of DNA dependent RNA-polymerase"/>
    <property type="match status" value="1"/>
</dbReference>
<dbReference type="InterPro" id="IPR042102">
    <property type="entry name" value="RNA_pol_Rpb1_3_sf"/>
</dbReference>
<feature type="compositionally biased region" description="Basic and acidic residues" evidence="19">
    <location>
        <begin position="1115"/>
        <end position="1128"/>
    </location>
</feature>
<dbReference type="Gene3D" id="2.40.40.20">
    <property type="match status" value="1"/>
</dbReference>
<feature type="compositionally biased region" description="Low complexity" evidence="19">
    <location>
        <begin position="230"/>
        <end position="248"/>
    </location>
</feature>
<protein>
    <recommendedName>
        <fullName evidence="16">DNA-directed RNA polymerase I subunit RPA1</fullName>
        <ecNumber evidence="4">2.7.7.6</ecNumber>
    </recommendedName>
    <alternativeName>
        <fullName evidence="18">DNA-directed RNA polymerase I largest subunit</fullName>
    </alternativeName>
    <alternativeName>
        <fullName evidence="17">DNA-directed RNA polymerase I subunit rpa1</fullName>
    </alternativeName>
</protein>
<keyword evidence="22" id="KW-1185">Reference proteome</keyword>
<dbReference type="GO" id="GO:0003899">
    <property type="term" value="F:DNA-directed RNA polymerase activity"/>
    <property type="evidence" value="ECO:0007669"/>
    <property type="project" value="UniProtKB-EC"/>
</dbReference>
<comment type="subcellular location">
    <subcellularLocation>
        <location evidence="1">Nucleus</location>
        <location evidence="1">Nucleolus</location>
    </subcellularLocation>
</comment>
<gene>
    <name evidence="21" type="ORF">ABL78_5392</name>
</gene>
<dbReference type="PANTHER" id="PTHR19376:SF11">
    <property type="entry name" value="DNA-DIRECTED RNA POLYMERASE I SUBUNIT RPA1"/>
    <property type="match status" value="1"/>
</dbReference>
<reference evidence="21 22" key="1">
    <citation type="journal article" date="2015" name="PLoS Pathog.">
        <title>Leptomonas seymouri: Adaptations to the Dixenous Life Cycle Analyzed by Genome Sequencing, Transcriptome Profiling and Co-infection with Leishmania donovani.</title>
        <authorList>
            <person name="Kraeva N."/>
            <person name="Butenko A."/>
            <person name="Hlavacova J."/>
            <person name="Kostygov A."/>
            <person name="Myskova J."/>
            <person name="Grybchuk D."/>
            <person name="Lestinova T."/>
            <person name="Votypka J."/>
            <person name="Volf P."/>
            <person name="Opperdoes F."/>
            <person name="Flegontov P."/>
            <person name="Lukes J."/>
            <person name="Yurchenko V."/>
        </authorList>
    </citation>
    <scope>NUCLEOTIDE SEQUENCE [LARGE SCALE GENOMIC DNA]</scope>
    <source>
        <strain evidence="21 22">ATCC 30220</strain>
    </source>
</reference>
<dbReference type="FunFam" id="4.10.860.120:FF:000019">
    <property type="entry name" value="DNA-directed RNA polymerase I largest subunit"/>
    <property type="match status" value="1"/>
</dbReference>
<evidence type="ECO:0000256" key="9">
    <source>
        <dbReference type="ARBA" id="ARBA00022723"/>
    </source>
</evidence>
<keyword evidence="10" id="KW-0862">Zinc</keyword>
<dbReference type="GO" id="GO:0046872">
    <property type="term" value="F:metal ion binding"/>
    <property type="evidence" value="ECO:0007669"/>
    <property type="project" value="UniProtKB-KW"/>
</dbReference>
<feature type="compositionally biased region" description="Acidic residues" evidence="19">
    <location>
        <begin position="1419"/>
        <end position="1437"/>
    </location>
</feature>
<dbReference type="InterPro" id="IPR015699">
    <property type="entry name" value="DNA-dir_RNA_pol1_lsu_N"/>
</dbReference>
<dbReference type="Pfam" id="PF04983">
    <property type="entry name" value="RNA_pol_Rpb1_3"/>
    <property type="match status" value="1"/>
</dbReference>
<evidence type="ECO:0000256" key="6">
    <source>
        <dbReference type="ARBA" id="ARBA00022553"/>
    </source>
</evidence>
<keyword evidence="12" id="KW-0804">Transcription</keyword>
<sequence>MSLTTAFPFHAYVGDLRTRAVHEQKSDVSLSLMTSEDMARLAFVEVRVRCGQEDRLSPWNPIVRRDGTYPTFYDVRMGNFDVRTFPPQACATCCNTLNGKFGNERCQGHYGYIGMPRRYPNDPVRGQERLSVINPHLTQEVEQLLQAECFFCHRFRVPEFDVVRYQQALRLVDAGLIGDALRFLDMVANAHGQEMRLRRRRDVNETVISDIPLMLEHVERLLRRRGVSSDGAGAAASTGSGDARAGAGDIEGSPDAGEKVQKSTLDVRNEICKQALKKFREYGNVCAHCQGISPRITTKNGHLFFFFSKKNADFNVANGGLTLAQLREWEDINRRQGRSHTYFRTSWVREHIKQLCQHESAILAALFPHLGEATVNMPYACPLPPTYFYKVFFLDKLLVPPLPLRLSSGVQISESGTIVPDARTRALSDVLGFVEQIEAYYVLFNNSTPERSLVSTAQDIAQEHNLRNLQAKVTEVYTDVLESFAKKEGLFRMHMMGKRVNQACRSVISPDYMLEPNEVLLPRPFARALTFPELVSSYSPARTLFLKRCVMNGPDVYPGATHLEIGLPSGETRFVDLHVPEPVRRQHAMKYFAMAQTGSLTVHRHILDGDRLIFNRQPTLHKVSMMAYRAKVLSGLKTLRFHYVNGSSYNADFDGDEMNIHVVQSLEAKAELECLMDANLNYLVPTSGKPIRGFIQDHIVAGVLLTLRDKFIPHHSFVQFVYNGIAPYMQKHGNPLSAHATLTELIPMPAILKPRPLWTGKQLISVIVHYVTGVVESRAGRPKTHGVSMHGTSLVQPSTYTTTDPSTGELVMASRKCMEDDHVQFFDSELITGVLCKNQLGSGNLSVVHVIHEVYGPHMVGELFGALGRVLTMSLQREGFSIGMDDMLLVQEERRRALLRDLDNAPLSLPDDEVKVMPVIMSMATNLQKEFVPGRMLRPFPKNQLLMMTMSGAKGSNTNTIQMSLGLGQQLFDGRRVRRMNSGKTLPPFFVGEKRARSLGYAIGRFASGIRPAEYTVHAMAGRDGLIDTAVKTSRSGHLQRCLIKGLESLVVQWDHSVRDANGSVVQFMYGGDGLDPMRTSSLQAWDVVKDNCADLGRKMNVNTGVATADEVDEEKSRNSQGKRERANDVAAAMRAAQRALLEAEAQRDPLPENYKANLNTYLTTKAQYPLFKKVSQVARWAKNGVVEEKLQEKRAESIRYYRDVMTELTARRRVRAYCDPGEPVGLLAAQAAGEPSTQMTLNTFHSAGSTVTHVTEGIPRLRELLIYASVQQVAIVVPVEKAQEADEAAISRILLAGVATRLTDCMARVPAVKATAAGGDAAAARASTPGYHYHVTRSAEGTQVMVSFLFSKALLQQKQHAMCMSPAEHLQSFMQTLKNFARQVVTAMRGRSKEEREGGGGGVAGLMRGATQDPLSQVDEEGAAGDAGASDEDEDGDRSTQMNTPAFGAAAAPSATASEVGREDMTLSKDEDDSDRESDDEDGESDGDDESSSSAESDEERAAGKKRQKKSARRHALKAEEDEDEDDTEVLALAFAKGQGSSSSAVAATGTAGSSMGNTSGNATYDNFPTIRAVYGNKKYQVEIVPLLREAATRDGVVGLPDDVFIVNVLIQTSDHVVAVIPDVLESALTQQTFPSWLSQFDSVTYTRKAEDPSSGEMVFQGRAATIRSVTAFLSLFTVDARAIKVRKARSTDIRDMCTSFGVESGYRSLFDELDKLFKRYSVDYHHLTLIADAATHRGVWENFNFTGVISHSASPLFQMTFASSKRFLHTALTRGVGDELSSISSAIMVGARPRVGTACVKVGQDPQMLRDVIEKNLA</sequence>
<evidence type="ECO:0000256" key="3">
    <source>
        <dbReference type="ARBA" id="ARBA00011251"/>
    </source>
</evidence>
<evidence type="ECO:0000259" key="20">
    <source>
        <dbReference type="SMART" id="SM00663"/>
    </source>
</evidence>
<dbReference type="OMA" id="ELECLMD"/>
<dbReference type="GO" id="GO:0006351">
    <property type="term" value="P:DNA-templated transcription"/>
    <property type="evidence" value="ECO:0007669"/>
    <property type="project" value="InterPro"/>
</dbReference>
<dbReference type="GO" id="GO:0005736">
    <property type="term" value="C:RNA polymerase I complex"/>
    <property type="evidence" value="ECO:0007669"/>
    <property type="project" value="TreeGrafter"/>
</dbReference>
<feature type="region of interest" description="Disordered" evidence="19">
    <location>
        <begin position="1389"/>
        <end position="1528"/>
    </location>
</feature>
<feature type="compositionally biased region" description="Acidic residues" evidence="19">
    <location>
        <begin position="1471"/>
        <end position="1500"/>
    </location>
</feature>
<evidence type="ECO:0000256" key="11">
    <source>
        <dbReference type="ARBA" id="ARBA00022842"/>
    </source>
</evidence>
<evidence type="ECO:0000256" key="16">
    <source>
        <dbReference type="ARBA" id="ARBA00074245"/>
    </source>
</evidence>
<dbReference type="Pfam" id="PF05000">
    <property type="entry name" value="RNA_pol_Rpb1_4"/>
    <property type="match status" value="1"/>
</dbReference>
<evidence type="ECO:0000256" key="10">
    <source>
        <dbReference type="ARBA" id="ARBA00022833"/>
    </source>
</evidence>
<evidence type="ECO:0000313" key="21">
    <source>
        <dbReference type="EMBL" id="KPI85543.1"/>
    </source>
</evidence>
<dbReference type="Proteomes" id="UP000038009">
    <property type="component" value="Unassembled WGS sequence"/>
</dbReference>
<dbReference type="InterPro" id="IPR006592">
    <property type="entry name" value="RNA_pol_N"/>
</dbReference>
<keyword evidence="6" id="KW-0597">Phosphoprotein</keyword>
<keyword evidence="11" id="KW-0460">Magnesium</keyword>
<evidence type="ECO:0000256" key="15">
    <source>
        <dbReference type="ARBA" id="ARBA00053996"/>
    </source>
</evidence>
<comment type="subunit">
    <text evidence="3">Component of the RNA polymerase I (Pol I) complex consisting of at least 13 subunits.</text>
</comment>
<dbReference type="InterPro" id="IPR000722">
    <property type="entry name" value="RNA_pol_asu"/>
</dbReference>
<evidence type="ECO:0000256" key="14">
    <source>
        <dbReference type="ARBA" id="ARBA00048552"/>
    </source>
</evidence>
<evidence type="ECO:0000256" key="4">
    <source>
        <dbReference type="ARBA" id="ARBA00012418"/>
    </source>
</evidence>
<keyword evidence="13" id="KW-0539">Nucleus</keyword>
<evidence type="ECO:0000256" key="1">
    <source>
        <dbReference type="ARBA" id="ARBA00004604"/>
    </source>
</evidence>
<feature type="region of interest" description="Disordered" evidence="19">
    <location>
        <begin position="230"/>
        <end position="260"/>
    </location>
</feature>
<comment type="catalytic activity">
    <reaction evidence="14">
        <text>RNA(n) + a ribonucleoside 5'-triphosphate = RNA(n+1) + diphosphate</text>
        <dbReference type="Rhea" id="RHEA:21248"/>
        <dbReference type="Rhea" id="RHEA-COMP:14527"/>
        <dbReference type="Rhea" id="RHEA-COMP:17342"/>
        <dbReference type="ChEBI" id="CHEBI:33019"/>
        <dbReference type="ChEBI" id="CHEBI:61557"/>
        <dbReference type="ChEBI" id="CHEBI:140395"/>
        <dbReference type="EC" id="2.7.7.6"/>
    </reaction>
</comment>
<dbReference type="InterPro" id="IPR007066">
    <property type="entry name" value="RNA_pol_Rpb1_3"/>
</dbReference>
<dbReference type="Gene3D" id="6.20.50.80">
    <property type="match status" value="1"/>
</dbReference>
<feature type="region of interest" description="Disordered" evidence="19">
    <location>
        <begin position="781"/>
        <end position="803"/>
    </location>
</feature>
<dbReference type="FunFam" id="1.10.274.100:FF:000012">
    <property type="entry name" value="DNA-directed RNA polymerase subunit"/>
    <property type="match status" value="1"/>
</dbReference>
<dbReference type="PANTHER" id="PTHR19376">
    <property type="entry name" value="DNA-DIRECTED RNA POLYMERASE"/>
    <property type="match status" value="1"/>
</dbReference>
<dbReference type="FunFam" id="3.30.1490.180:FF:000011">
    <property type="entry name" value="DNA-directed RNA polymerase I largest subunit"/>
    <property type="match status" value="1"/>
</dbReference>
<evidence type="ECO:0000256" key="17">
    <source>
        <dbReference type="ARBA" id="ARBA00074527"/>
    </source>
</evidence>
<feature type="region of interest" description="Disordered" evidence="19">
    <location>
        <begin position="1543"/>
        <end position="1565"/>
    </location>
</feature>
<comment type="function">
    <text evidence="15">DNA-dependent RNA polymerase catalyzes the transcription of DNA into RNA using the four ribonucleoside triphosphates as substrates. Largest and catalytic core component of RNA polymerase I which synthesizes ribosomal RNA precursors. Forms the polymerase active center together with the second largest subunit. A single stranded DNA template strand of the promoter is positioned within the central active site cleft of Pol I. A bridging helix emanates from RPA1 and crosses the cleft near the catalytic site and is thought to promote translocation of Pol I by acting as a ratchet that moves the RNA-DNA hybrid through the active site by switching from straight to bent conformations at each step of nucleotide addition.</text>
</comment>
<evidence type="ECO:0000256" key="2">
    <source>
        <dbReference type="ARBA" id="ARBA00006460"/>
    </source>
</evidence>
<feature type="compositionally biased region" description="Low complexity" evidence="19">
    <location>
        <begin position="1445"/>
        <end position="1459"/>
    </location>
</feature>
<feature type="compositionally biased region" description="Basic residues" evidence="19">
    <location>
        <begin position="1505"/>
        <end position="1517"/>
    </location>
</feature>
<evidence type="ECO:0000256" key="8">
    <source>
        <dbReference type="ARBA" id="ARBA00022695"/>
    </source>
</evidence>
<comment type="similarity">
    <text evidence="2">Belongs to the RNA polymerase beta' chain family.</text>
</comment>
<dbReference type="CDD" id="cd01435">
    <property type="entry name" value="RNAP_I_RPA1_N"/>
    <property type="match status" value="1"/>
</dbReference>
<dbReference type="Gene3D" id="1.10.132.30">
    <property type="match status" value="1"/>
</dbReference>